<name>A0AAE8YJ00_9CAUD</name>
<dbReference type="Gene3D" id="3.40.630.30">
    <property type="match status" value="1"/>
</dbReference>
<reference evidence="2" key="1">
    <citation type="submission" date="2021-11" db="EMBL/GenBank/DDBJ databases">
        <title>Complete genome sequence of Pseudomonas phage Eisa9.</title>
        <authorList>
            <person name="Korniienko N."/>
            <person name="Kharina A."/>
            <person name="Zrelovs N."/>
            <person name="Jindrichova B."/>
            <person name="Moravec T."/>
            <person name="Budzanivska I."/>
            <person name="Burketova L."/>
            <person name="Kalachova T."/>
        </authorList>
    </citation>
    <scope>NUCLEOTIDE SEQUENCE</scope>
</reference>
<keyword evidence="3" id="KW-1185">Reference proteome</keyword>
<dbReference type="PROSITE" id="PS51186">
    <property type="entry name" value="GNAT"/>
    <property type="match status" value="1"/>
</dbReference>
<dbReference type="InterPro" id="IPR016181">
    <property type="entry name" value="Acyl_CoA_acyltransferase"/>
</dbReference>
<protein>
    <submittedName>
        <fullName evidence="2">Acetyltransferase</fullName>
    </submittedName>
</protein>
<dbReference type="InterPro" id="IPR000182">
    <property type="entry name" value="GNAT_dom"/>
</dbReference>
<dbReference type="SUPFAM" id="SSF55729">
    <property type="entry name" value="Acyl-CoA N-acyltransferases (Nat)"/>
    <property type="match status" value="1"/>
</dbReference>
<evidence type="ECO:0000259" key="1">
    <source>
        <dbReference type="PROSITE" id="PS51186"/>
    </source>
</evidence>
<dbReference type="EMBL" id="OL581612">
    <property type="protein sequence ID" value="UGL61110.1"/>
    <property type="molecule type" value="Genomic_DNA"/>
</dbReference>
<evidence type="ECO:0000313" key="3">
    <source>
        <dbReference type="Proteomes" id="UP000828016"/>
    </source>
</evidence>
<accession>A0AAE8YJ00</accession>
<sequence>MSTRNEAPAVVVSTDATKWYWALSTARSVHAEVMEHTSPAGEIMTKAANEFWRTARQKKGDRKAWQEDIDAHNERTFFLMVRGNEPVGGFCIVAGELQGMWVNVRRQRQGTWLLRQAVQRGARTLNCFADVAPFYANDGWVEVGRVPNWTEGKPDVVFMELPACK</sequence>
<proteinExistence type="predicted"/>
<organism evidence="2 3">
    <name type="scientific">Pseudomonas phage Eisa9</name>
    <dbReference type="NCBI Taxonomy" id="2900148"/>
    <lineage>
        <taxon>Viruses</taxon>
        <taxon>Duplodnaviria</taxon>
        <taxon>Heunggongvirae</taxon>
        <taxon>Uroviricota</taxon>
        <taxon>Caudoviricetes</taxon>
        <taxon>Autographivirales</taxon>
        <taxon>Autonotataviridae</taxon>
        <taxon>Pollyceevirus</taxon>
        <taxon>Pollyceevirus Eisa9</taxon>
    </lineage>
</organism>
<evidence type="ECO:0000313" key="2">
    <source>
        <dbReference type="EMBL" id="UGL61110.1"/>
    </source>
</evidence>
<feature type="domain" description="N-acetyltransferase" evidence="1">
    <location>
        <begin position="35"/>
        <end position="164"/>
    </location>
</feature>
<dbReference type="GO" id="GO:0016747">
    <property type="term" value="F:acyltransferase activity, transferring groups other than amino-acyl groups"/>
    <property type="evidence" value="ECO:0007669"/>
    <property type="project" value="InterPro"/>
</dbReference>
<dbReference type="Proteomes" id="UP000828016">
    <property type="component" value="Segment"/>
</dbReference>